<sequence>MPGTKHIVLLLIAVCIASAVWGHTIINYAMEKAPAHEVIGYYFRMGVTHIIPEGFDHILFIISLCLLSNKIRTIFWQATAFTVAHSVTLALSMKNILVAPGAVVEPVISLSIVFVAIENIVLNELKAWRILVVFMFGLIHGMGFASALNGVGLPRNQFFTSVLSFNLGVEAGQIIVILLVFGLIILPFGKKYFYRKRIVYPLSVIIAMIAAYWTVERIMVL</sequence>
<feature type="transmembrane region" description="Helical" evidence="1">
    <location>
        <begin position="129"/>
        <end position="151"/>
    </location>
</feature>
<feature type="transmembrane region" description="Helical" evidence="1">
    <location>
        <begin position="198"/>
        <end position="215"/>
    </location>
</feature>
<organism evidence="2 3">
    <name type="scientific">Danxiaibacter flavus</name>
    <dbReference type="NCBI Taxonomy" id="3049108"/>
    <lineage>
        <taxon>Bacteria</taxon>
        <taxon>Pseudomonadati</taxon>
        <taxon>Bacteroidota</taxon>
        <taxon>Chitinophagia</taxon>
        <taxon>Chitinophagales</taxon>
        <taxon>Chitinophagaceae</taxon>
        <taxon>Danxiaibacter</taxon>
    </lineage>
</organism>
<keyword evidence="3" id="KW-1185">Reference proteome</keyword>
<keyword evidence="1" id="KW-0472">Membrane</keyword>
<feature type="transmembrane region" description="Helical" evidence="1">
    <location>
        <begin position="163"/>
        <end position="186"/>
    </location>
</feature>
<accession>A0ABV3ZBJ8</accession>
<dbReference type="InterPro" id="IPR032809">
    <property type="entry name" value="Put_HupE_UreJ"/>
</dbReference>
<dbReference type="EMBL" id="JAULBC010000001">
    <property type="protein sequence ID" value="MEX6686461.1"/>
    <property type="molecule type" value="Genomic_DNA"/>
</dbReference>
<feature type="transmembrane region" description="Helical" evidence="1">
    <location>
        <begin position="46"/>
        <end position="67"/>
    </location>
</feature>
<dbReference type="Pfam" id="PF13795">
    <property type="entry name" value="HupE_UreJ_2"/>
    <property type="match status" value="1"/>
</dbReference>
<gene>
    <name evidence="2" type="ORF">QTN47_03095</name>
</gene>
<evidence type="ECO:0000313" key="2">
    <source>
        <dbReference type="EMBL" id="MEX6686461.1"/>
    </source>
</evidence>
<name>A0ABV3ZBJ8_9BACT</name>
<keyword evidence="1" id="KW-1133">Transmembrane helix</keyword>
<dbReference type="RefSeq" id="WP_369327856.1">
    <property type="nucleotide sequence ID" value="NZ_JAULBC010000001.1"/>
</dbReference>
<dbReference type="Proteomes" id="UP001560573">
    <property type="component" value="Unassembled WGS sequence"/>
</dbReference>
<evidence type="ECO:0000256" key="1">
    <source>
        <dbReference type="SAM" id="Phobius"/>
    </source>
</evidence>
<comment type="caution">
    <text evidence="2">The sequence shown here is derived from an EMBL/GenBank/DDBJ whole genome shotgun (WGS) entry which is preliminary data.</text>
</comment>
<protein>
    <submittedName>
        <fullName evidence="2">HupE/UreJ family protein</fullName>
    </submittedName>
</protein>
<proteinExistence type="predicted"/>
<feature type="transmembrane region" description="Helical" evidence="1">
    <location>
        <begin position="74"/>
        <end position="91"/>
    </location>
</feature>
<keyword evidence="1" id="KW-0812">Transmembrane</keyword>
<evidence type="ECO:0000313" key="3">
    <source>
        <dbReference type="Proteomes" id="UP001560573"/>
    </source>
</evidence>
<reference evidence="2 3" key="1">
    <citation type="submission" date="2023-07" db="EMBL/GenBank/DDBJ databases">
        <authorList>
            <person name="Lian W.-H."/>
        </authorList>
    </citation>
    <scope>NUCLEOTIDE SEQUENCE [LARGE SCALE GENOMIC DNA]</scope>
    <source>
        <strain evidence="2 3">SYSU DXS3180</strain>
    </source>
</reference>
<feature type="transmembrane region" description="Helical" evidence="1">
    <location>
        <begin position="97"/>
        <end position="117"/>
    </location>
</feature>